<dbReference type="InterPro" id="IPR036549">
    <property type="entry name" value="CX6/COA6-like_sf"/>
</dbReference>
<feature type="region of interest" description="Disordered" evidence="5">
    <location>
        <begin position="1"/>
        <end position="35"/>
    </location>
</feature>
<comment type="subcellular location">
    <subcellularLocation>
        <location evidence="1">Mitochondrion</location>
    </subcellularLocation>
</comment>
<dbReference type="Gene3D" id="1.10.10.140">
    <property type="entry name" value="Cytochrome c oxidase, subunit VIb"/>
    <property type="match status" value="1"/>
</dbReference>
<dbReference type="InterPro" id="IPR048281">
    <property type="entry name" value="COA6_fun"/>
</dbReference>
<evidence type="ECO:0000313" key="7">
    <source>
        <dbReference type="Proteomes" id="UP000298493"/>
    </source>
</evidence>
<comment type="caution">
    <text evidence="6">The sequence shown here is derived from an EMBL/GenBank/DDBJ whole genome shotgun (WGS) entry which is preliminary data.</text>
</comment>
<name>A0A4Z1NFC0_9PEZI</name>
<proteinExistence type="inferred from homology"/>
<keyword evidence="3" id="KW-0496">Mitochondrion</keyword>
<feature type="compositionally biased region" description="Polar residues" evidence="5">
    <location>
        <begin position="8"/>
        <end position="22"/>
    </location>
</feature>
<dbReference type="PANTHER" id="PTHR47677">
    <property type="entry name" value="CYTOCHROME C OXIDASE ASSEMBLY FACTOR 6"/>
    <property type="match status" value="1"/>
</dbReference>
<dbReference type="AlphaFoldDB" id="A0A4Z1NFC0"/>
<sequence length="113" mass="12883">MGWLPAWGSTSKPEGASSTSEIAKSEEYRPPGRQTRAKCWDSRDVFNECLNRNNILDAIKDKDAADKACGKESVLFEKNCASSWVTYFKQRRVAEYEKEQMLKKQEAQTLASR</sequence>
<evidence type="ECO:0000256" key="5">
    <source>
        <dbReference type="SAM" id="MobiDB-lite"/>
    </source>
</evidence>
<organism evidence="6 7">
    <name type="scientific">Venturia nashicola</name>
    <dbReference type="NCBI Taxonomy" id="86259"/>
    <lineage>
        <taxon>Eukaryota</taxon>
        <taxon>Fungi</taxon>
        <taxon>Dikarya</taxon>
        <taxon>Ascomycota</taxon>
        <taxon>Pezizomycotina</taxon>
        <taxon>Dothideomycetes</taxon>
        <taxon>Pleosporomycetidae</taxon>
        <taxon>Venturiales</taxon>
        <taxon>Venturiaceae</taxon>
        <taxon>Venturia</taxon>
    </lineage>
</organism>
<dbReference type="Pfam" id="PF02297">
    <property type="entry name" value="COX6B"/>
    <property type="match status" value="1"/>
</dbReference>
<accession>A0A4Z1NFC0</accession>
<dbReference type="PROSITE" id="PS51808">
    <property type="entry name" value="CHCH"/>
    <property type="match status" value="1"/>
</dbReference>
<dbReference type="InterPro" id="IPR048280">
    <property type="entry name" value="COX6B-like"/>
</dbReference>
<keyword evidence="7" id="KW-1185">Reference proteome</keyword>
<dbReference type="PANTHER" id="PTHR47677:SF1">
    <property type="entry name" value="CYTOCHROME C OXIDASE ASSEMBLY FACTOR 6"/>
    <property type="match status" value="1"/>
</dbReference>
<dbReference type="GO" id="GO:0033617">
    <property type="term" value="P:mitochondrial respiratory chain complex IV assembly"/>
    <property type="evidence" value="ECO:0007669"/>
    <property type="project" value="TreeGrafter"/>
</dbReference>
<dbReference type="SUPFAM" id="SSF47694">
    <property type="entry name" value="Cytochrome c oxidase subunit h"/>
    <property type="match status" value="1"/>
</dbReference>
<dbReference type="Proteomes" id="UP000298493">
    <property type="component" value="Unassembled WGS sequence"/>
</dbReference>
<evidence type="ECO:0000256" key="2">
    <source>
        <dbReference type="ARBA" id="ARBA00006425"/>
    </source>
</evidence>
<dbReference type="GO" id="GO:0005758">
    <property type="term" value="C:mitochondrial intermembrane space"/>
    <property type="evidence" value="ECO:0007669"/>
    <property type="project" value="TreeGrafter"/>
</dbReference>
<gene>
    <name evidence="6" type="ORF">E6O75_ATG07261</name>
</gene>
<evidence type="ECO:0000313" key="6">
    <source>
        <dbReference type="EMBL" id="TID14029.1"/>
    </source>
</evidence>
<comment type="similarity">
    <text evidence="2">Belongs to the cytochrome c oxidase subunit 6B family.</text>
</comment>
<protein>
    <submittedName>
        <fullName evidence="6">Uncharacterized protein</fullName>
    </submittedName>
</protein>
<dbReference type="EMBL" id="SNSC02000024">
    <property type="protein sequence ID" value="TID14029.1"/>
    <property type="molecule type" value="Genomic_DNA"/>
</dbReference>
<evidence type="ECO:0000256" key="4">
    <source>
        <dbReference type="ARBA" id="ARBA00023157"/>
    </source>
</evidence>
<evidence type="ECO:0000256" key="1">
    <source>
        <dbReference type="ARBA" id="ARBA00004173"/>
    </source>
</evidence>
<keyword evidence="4" id="KW-1015">Disulfide bond</keyword>
<dbReference type="STRING" id="86259.A0A4Z1NFC0"/>
<reference evidence="6 7" key="1">
    <citation type="submission" date="2019-04" db="EMBL/GenBank/DDBJ databases">
        <title>High contiguity whole genome sequence and gene annotation resource for two Venturia nashicola isolates.</title>
        <authorList>
            <person name="Prokchorchik M."/>
            <person name="Won K."/>
            <person name="Lee Y."/>
            <person name="Choi E.D."/>
            <person name="Segonzac C."/>
            <person name="Sohn K.H."/>
        </authorList>
    </citation>
    <scope>NUCLEOTIDE SEQUENCE [LARGE SCALE GENOMIC DNA]</scope>
    <source>
        <strain evidence="6 7">PRI2</strain>
    </source>
</reference>
<dbReference type="OrthoDB" id="5545577at2759"/>
<evidence type="ECO:0000256" key="3">
    <source>
        <dbReference type="ARBA" id="ARBA00023128"/>
    </source>
</evidence>